<gene>
    <name evidence="1" type="ORF">GCM10011339_26990</name>
</gene>
<dbReference type="Proteomes" id="UP000647339">
    <property type="component" value="Unassembled WGS sequence"/>
</dbReference>
<reference evidence="2" key="1">
    <citation type="journal article" date="2019" name="Int. J. Syst. Evol. Microbiol.">
        <title>The Global Catalogue of Microorganisms (GCM) 10K type strain sequencing project: providing services to taxonomists for standard genome sequencing and annotation.</title>
        <authorList>
            <consortium name="The Broad Institute Genomics Platform"/>
            <consortium name="The Broad Institute Genome Sequencing Center for Infectious Disease"/>
            <person name="Wu L."/>
            <person name="Ma J."/>
        </authorList>
    </citation>
    <scope>NUCLEOTIDE SEQUENCE [LARGE SCALE GENOMIC DNA]</scope>
    <source>
        <strain evidence="2">CGMCC 1.15407</strain>
    </source>
</reference>
<dbReference type="RefSeq" id="WP_137402834.1">
    <property type="nucleotide sequence ID" value="NZ_BMIU01000013.1"/>
</dbReference>
<evidence type="ECO:0000313" key="1">
    <source>
        <dbReference type="EMBL" id="GGF37056.1"/>
    </source>
</evidence>
<sequence>MILWSLSLTVYGQEATDTIPNKDQTEIGISEDDFPDDALKLLGDISNVEKYKYYKKDSVGESVYEAKFKLKGEQYAVLFDSLGLLQRVEVTIGQKEITPDESLSAIKDYFDDTFKRFKLLKVKKQFLPKGDGLEIDTVIEAFTEGKDMSFCVVRYMVQVSGDVGNGTAKLYEVTFDQNGQYLKMESAAIHNMDNIIF</sequence>
<dbReference type="SUPFAM" id="SSF160574">
    <property type="entry name" value="BT0923-like"/>
    <property type="match status" value="1"/>
</dbReference>
<name>A0ABQ1V3I9_9BACT</name>
<organism evidence="1 2">
    <name type="scientific">Echinicola rosea</name>
    <dbReference type="NCBI Taxonomy" id="1807691"/>
    <lineage>
        <taxon>Bacteria</taxon>
        <taxon>Pseudomonadati</taxon>
        <taxon>Bacteroidota</taxon>
        <taxon>Cytophagia</taxon>
        <taxon>Cytophagales</taxon>
        <taxon>Cyclobacteriaceae</taxon>
        <taxon>Echinicola</taxon>
    </lineage>
</organism>
<evidence type="ECO:0000313" key="2">
    <source>
        <dbReference type="Proteomes" id="UP000647339"/>
    </source>
</evidence>
<proteinExistence type="predicted"/>
<comment type="caution">
    <text evidence="1">The sequence shown here is derived from an EMBL/GenBank/DDBJ whole genome shotgun (WGS) entry which is preliminary data.</text>
</comment>
<dbReference type="EMBL" id="BMIU01000013">
    <property type="protein sequence ID" value="GGF37056.1"/>
    <property type="molecule type" value="Genomic_DNA"/>
</dbReference>
<accession>A0ABQ1V3I9</accession>
<keyword evidence="2" id="KW-1185">Reference proteome</keyword>
<protein>
    <submittedName>
        <fullName evidence="1">Uncharacterized protein</fullName>
    </submittedName>
</protein>